<dbReference type="Proteomes" id="UP001281761">
    <property type="component" value="Unassembled WGS sequence"/>
</dbReference>
<organism evidence="2 3">
    <name type="scientific">Blattamonas nauphoetae</name>
    <dbReference type="NCBI Taxonomy" id="2049346"/>
    <lineage>
        <taxon>Eukaryota</taxon>
        <taxon>Metamonada</taxon>
        <taxon>Preaxostyla</taxon>
        <taxon>Oxymonadida</taxon>
        <taxon>Blattamonas</taxon>
    </lineage>
</organism>
<dbReference type="EMBL" id="JARBJD010000002">
    <property type="protein sequence ID" value="KAK2964506.1"/>
    <property type="molecule type" value="Genomic_DNA"/>
</dbReference>
<dbReference type="PANTHER" id="PTHR15857">
    <property type="entry name" value="COMM DOMAIN CONTAINING PROTEIN 2"/>
    <property type="match status" value="1"/>
</dbReference>
<accession>A0ABQ9YLG3</accession>
<dbReference type="PANTHER" id="PTHR15857:SF0">
    <property type="entry name" value="COMM DOMAIN-CONTAINING PROTEIN 2"/>
    <property type="match status" value="1"/>
</dbReference>
<keyword evidence="3" id="KW-1185">Reference proteome</keyword>
<name>A0ABQ9YLG3_9EUKA</name>
<sequence length="224" mass="25196">MRIHFNTEQAEILAALGEGNFQGDYAQNFCHLVSNSIQGTSNRDESKTFASSLGLDMSSLKSYIDTCAHAVAEASRLNLSDSDFILSLEMLRSSRDLLSQLKDLYVEQKDSIRDVLSQNDTSVPRYIDLKWRMEAPIASKYHPLGTDIAPHFLFKLETSTPSLSNTSQETDSTLRIIPAEKHNSCFVCDIPNLQHITTELEKAMKELNGVHGRRMQRIFASTDH</sequence>
<evidence type="ECO:0000313" key="2">
    <source>
        <dbReference type="EMBL" id="KAK2964506.1"/>
    </source>
</evidence>
<evidence type="ECO:0000259" key="1">
    <source>
        <dbReference type="PROSITE" id="PS51269"/>
    </source>
</evidence>
<reference evidence="2 3" key="1">
    <citation type="journal article" date="2022" name="bioRxiv">
        <title>Genomics of Preaxostyla Flagellates Illuminates Evolutionary Transitions and the Path Towards Mitochondrial Loss.</title>
        <authorList>
            <person name="Novak L.V.F."/>
            <person name="Treitli S.C."/>
            <person name="Pyrih J."/>
            <person name="Halakuc P."/>
            <person name="Pipaliya S.V."/>
            <person name="Vacek V."/>
            <person name="Brzon O."/>
            <person name="Soukal P."/>
            <person name="Eme L."/>
            <person name="Dacks J.B."/>
            <person name="Karnkowska A."/>
            <person name="Elias M."/>
            <person name="Hampl V."/>
        </authorList>
    </citation>
    <scope>NUCLEOTIDE SEQUENCE [LARGE SCALE GENOMIC DNA]</scope>
    <source>
        <strain evidence="2">NAU3</strain>
        <tissue evidence="2">Gut</tissue>
    </source>
</reference>
<dbReference type="InterPro" id="IPR037354">
    <property type="entry name" value="Commd2"/>
</dbReference>
<dbReference type="InterPro" id="IPR017920">
    <property type="entry name" value="COMM"/>
</dbReference>
<evidence type="ECO:0000313" key="3">
    <source>
        <dbReference type="Proteomes" id="UP001281761"/>
    </source>
</evidence>
<dbReference type="PROSITE" id="PS51269">
    <property type="entry name" value="COMM"/>
    <property type="match status" value="1"/>
</dbReference>
<feature type="domain" description="COMM" evidence="1">
    <location>
        <begin position="125"/>
        <end position="211"/>
    </location>
</feature>
<dbReference type="Pfam" id="PF07258">
    <property type="entry name" value="COMM_domain"/>
    <property type="match status" value="1"/>
</dbReference>
<comment type="caution">
    <text evidence="2">The sequence shown here is derived from an EMBL/GenBank/DDBJ whole genome shotgun (WGS) entry which is preliminary data.</text>
</comment>
<proteinExistence type="predicted"/>
<protein>
    <submittedName>
        <fullName evidence="2">COMM domain containing 2</fullName>
    </submittedName>
</protein>
<gene>
    <name evidence="2" type="ORF">BLNAU_422</name>
</gene>